<feature type="repeat" description="PPR" evidence="3">
    <location>
        <begin position="238"/>
        <end position="272"/>
    </location>
</feature>
<reference evidence="5 6" key="1">
    <citation type="journal article" date="2016" name="DNA Res.">
        <title>The draft genome of MD-2 pineapple using hybrid error correction of long reads.</title>
        <authorList>
            <person name="Redwan R.M."/>
            <person name="Saidin A."/>
            <person name="Kumar S.V."/>
        </authorList>
    </citation>
    <scope>NUCLEOTIDE SEQUENCE [LARGE SCALE GENOMIC DNA]</scope>
    <source>
        <strain evidence="6">cv. MD2</strain>
        <tissue evidence="5">Leaf</tissue>
    </source>
</reference>
<evidence type="ECO:0000256" key="4">
    <source>
        <dbReference type="SAM" id="SignalP"/>
    </source>
</evidence>
<dbReference type="Pfam" id="PF12854">
    <property type="entry name" value="PPR_1"/>
    <property type="match status" value="2"/>
</dbReference>
<feature type="repeat" description="PPR" evidence="3">
    <location>
        <begin position="554"/>
        <end position="588"/>
    </location>
</feature>
<protein>
    <submittedName>
        <fullName evidence="5">Pentatricopeptide repeat-containing protein</fullName>
    </submittedName>
</protein>
<feature type="repeat" description="PPR" evidence="3">
    <location>
        <begin position="344"/>
        <end position="378"/>
    </location>
</feature>
<dbReference type="SUPFAM" id="SSF48452">
    <property type="entry name" value="TPR-like"/>
    <property type="match status" value="1"/>
</dbReference>
<feature type="repeat" description="PPR" evidence="3">
    <location>
        <begin position="203"/>
        <end position="237"/>
    </location>
</feature>
<dbReference type="PROSITE" id="PS51375">
    <property type="entry name" value="PPR"/>
    <property type="match status" value="15"/>
</dbReference>
<dbReference type="Gene3D" id="1.25.40.10">
    <property type="entry name" value="Tetratricopeptide repeat domain"/>
    <property type="match status" value="7"/>
</dbReference>
<dbReference type="InterPro" id="IPR051222">
    <property type="entry name" value="PPR/CCM1_RNA-binding"/>
</dbReference>
<dbReference type="Proteomes" id="UP000092600">
    <property type="component" value="Unassembled WGS sequence"/>
</dbReference>
<dbReference type="AlphaFoldDB" id="A0A199VLN6"/>
<dbReference type="Pfam" id="PF01535">
    <property type="entry name" value="PPR"/>
    <property type="match status" value="2"/>
</dbReference>
<evidence type="ECO:0000313" key="6">
    <source>
        <dbReference type="Proteomes" id="UP000092600"/>
    </source>
</evidence>
<evidence type="ECO:0000313" key="5">
    <source>
        <dbReference type="EMBL" id="OAY77918.1"/>
    </source>
</evidence>
<feature type="repeat" description="PPR" evidence="3">
    <location>
        <begin position="659"/>
        <end position="693"/>
    </location>
</feature>
<feature type="repeat" description="PPR" evidence="3">
    <location>
        <begin position="740"/>
        <end position="774"/>
    </location>
</feature>
<feature type="repeat" description="PPR" evidence="3">
    <location>
        <begin position="273"/>
        <end position="307"/>
    </location>
</feature>
<dbReference type="NCBIfam" id="TIGR00756">
    <property type="entry name" value="PPR"/>
    <property type="match status" value="15"/>
</dbReference>
<sequence length="877" mass="97887">MLPPSSVTRPLQSPSPLLLLFSLLSLRRTLSTSASAASPLAIADSSSHASLCVSLLRRLLRRGALSAAHAVVDRLVATASSSVADAASALDYAASLGLSIDLPRLLRRLLASRQPLKAEALYARAHEGTLPDDPLLLDSMIICYSELGNLVSARTHLDHMIKIGSWPSKDAYNALLHALCAESMYLEAMDLFVLMAGGGVLPPLSAYHLLIPGLCSKGFLDKARFLFDVMLGSGLSPSARLYKSLVYGFCKAKRVLEAEHVCRVMESRGLFLDRVMCTALICGYCKEGRMELALNVFKRMKEMGGTEPDVYAYNTLINGLFRLGYVDSGWNLYNEMVDSGLEPNLVTYNIMISWYCKNNRVDCALELFDVMSRRGIAPDLRCYTLLITALCKESRSVEAEQLFDKMLANGLFPDHVMFVLLSKSFPKDHETTIVRKTLQAIAKLDHNIEYSKFSKLSGGCSNVTLQREAELLLDEIVKSNVLPIDVVFNIMIIAMCAEGRIDVSYYLLDKLVGYGCEPSVYMYNIMIRCLCRENQMDDARSLISLMQSRGVAPDLATHSIMINAYSKQGEIDLALGIFNEIIEQGFEPTVAVYDSIIGCLCRMKRVKEAEFIFRRMIEAGVLPDEVIYTTILNGYSKIRRTVDACDLFDEMVERGLQPSSHAYSALINGLIKGNKIRKACYYLDRMLEEGFMPDTELVDSELMPDLHIYNGVLNGLCRANMIEDAYDLISLMRQVGVTPNQVTYTILMNAHIRLGDTEHAIQLFNQLNSYGYSFDRFTYNTLIKGLSMDGRGICWIDLEVNVHLVLHACTMFIYSVDSSQVNLISLHSRTALRNSLKQELHTIWVILCASAIELKDNSRLSWDTVTEKFFIQGSGCK</sequence>
<gene>
    <name evidence="5" type="ORF">ACMD2_19836</name>
</gene>
<feature type="repeat" description="PPR" evidence="3">
    <location>
        <begin position="379"/>
        <end position="413"/>
    </location>
</feature>
<feature type="repeat" description="PPR" evidence="3">
    <location>
        <begin position="624"/>
        <end position="658"/>
    </location>
</feature>
<accession>A0A199VLN6</accession>
<keyword evidence="2" id="KW-0809">Transit peptide</keyword>
<proteinExistence type="predicted"/>
<name>A0A199VLN6_ANACO</name>
<organism evidence="5 6">
    <name type="scientific">Ananas comosus</name>
    <name type="common">Pineapple</name>
    <name type="synonym">Ananas ananas</name>
    <dbReference type="NCBI Taxonomy" id="4615"/>
    <lineage>
        <taxon>Eukaryota</taxon>
        <taxon>Viridiplantae</taxon>
        <taxon>Streptophyta</taxon>
        <taxon>Embryophyta</taxon>
        <taxon>Tracheophyta</taxon>
        <taxon>Spermatophyta</taxon>
        <taxon>Magnoliopsida</taxon>
        <taxon>Liliopsida</taxon>
        <taxon>Poales</taxon>
        <taxon>Bromeliaceae</taxon>
        <taxon>Bromelioideae</taxon>
        <taxon>Ananas</taxon>
    </lineage>
</organism>
<feature type="repeat" description="PPR" evidence="3">
    <location>
        <begin position="168"/>
        <end position="202"/>
    </location>
</feature>
<evidence type="ECO:0000256" key="1">
    <source>
        <dbReference type="ARBA" id="ARBA00022737"/>
    </source>
</evidence>
<keyword evidence="4" id="KW-0732">Signal</keyword>
<feature type="signal peptide" evidence="4">
    <location>
        <begin position="1"/>
        <end position="31"/>
    </location>
</feature>
<feature type="repeat" description="PPR" evidence="3">
    <location>
        <begin position="589"/>
        <end position="623"/>
    </location>
</feature>
<evidence type="ECO:0000256" key="2">
    <source>
        <dbReference type="ARBA" id="ARBA00022946"/>
    </source>
</evidence>
<dbReference type="InterPro" id="IPR002885">
    <property type="entry name" value="PPR_rpt"/>
</dbReference>
<dbReference type="PANTHER" id="PTHR47942:SF99">
    <property type="entry name" value="PENTACOTRIPEPTIDE-REPEAT REGION OF PRORP DOMAIN-CONTAINING PROTEIN"/>
    <property type="match status" value="1"/>
</dbReference>
<dbReference type="PANTHER" id="PTHR47942">
    <property type="entry name" value="TETRATRICOPEPTIDE REPEAT (TPR)-LIKE SUPERFAMILY PROTEIN-RELATED"/>
    <property type="match status" value="1"/>
</dbReference>
<dbReference type="Pfam" id="PF13041">
    <property type="entry name" value="PPR_2"/>
    <property type="match status" value="5"/>
</dbReference>
<feature type="repeat" description="PPR" evidence="3">
    <location>
        <begin position="519"/>
        <end position="553"/>
    </location>
</feature>
<comment type="caution">
    <text evidence="5">The sequence shown here is derived from an EMBL/GenBank/DDBJ whole genome shotgun (WGS) entry which is preliminary data.</text>
</comment>
<keyword evidence="1" id="KW-0677">Repeat</keyword>
<feature type="repeat" description="PPR" evidence="3">
    <location>
        <begin position="484"/>
        <end position="518"/>
    </location>
</feature>
<feature type="repeat" description="PPR" evidence="3">
    <location>
        <begin position="705"/>
        <end position="739"/>
    </location>
</feature>
<feature type="repeat" description="PPR" evidence="3">
    <location>
        <begin position="309"/>
        <end position="343"/>
    </location>
</feature>
<dbReference type="InterPro" id="IPR011990">
    <property type="entry name" value="TPR-like_helical_dom_sf"/>
</dbReference>
<feature type="chain" id="PRO_5008285972" evidence="4">
    <location>
        <begin position="32"/>
        <end position="877"/>
    </location>
</feature>
<evidence type="ECO:0000256" key="3">
    <source>
        <dbReference type="PROSITE-ProRule" id="PRU00708"/>
    </source>
</evidence>
<dbReference type="EMBL" id="LSRQ01001424">
    <property type="protein sequence ID" value="OAY77918.1"/>
    <property type="molecule type" value="Genomic_DNA"/>
</dbReference>